<dbReference type="STRING" id="435.A0U92_01555"/>
<keyword evidence="2" id="KW-1185">Reference proteome</keyword>
<gene>
    <name evidence="1" type="ORF">A0U92_01555</name>
</gene>
<dbReference type="EMBL" id="CP014692">
    <property type="protein sequence ID" value="AQS83668.1"/>
    <property type="molecule type" value="Genomic_DNA"/>
</dbReference>
<accession>A0A1U9KD41</accession>
<organism evidence="1 2">
    <name type="scientific">Acetobacter aceti</name>
    <dbReference type="NCBI Taxonomy" id="435"/>
    <lineage>
        <taxon>Bacteria</taxon>
        <taxon>Pseudomonadati</taxon>
        <taxon>Pseudomonadota</taxon>
        <taxon>Alphaproteobacteria</taxon>
        <taxon>Acetobacterales</taxon>
        <taxon>Acetobacteraceae</taxon>
        <taxon>Acetobacter</taxon>
        <taxon>Acetobacter subgen. Acetobacter</taxon>
    </lineage>
</organism>
<dbReference type="Proteomes" id="UP000188937">
    <property type="component" value="Chromosome"/>
</dbReference>
<reference evidence="1 2" key="1">
    <citation type="submission" date="2016-03" db="EMBL/GenBank/DDBJ databases">
        <title>Acetic acid bacteria sequencing.</title>
        <authorList>
            <person name="Brandt J."/>
            <person name="Jakob F."/>
            <person name="Vogel R.F."/>
        </authorList>
    </citation>
    <scope>NUCLEOTIDE SEQUENCE [LARGE SCALE GENOMIC DNA]</scope>
    <source>
        <strain evidence="1 2">TMW2.1153</strain>
    </source>
</reference>
<sequence length="67" mass="7332">MFIGLSRFSGMEKSPSFVRVDNNGRLTPFPGGAWNTWAPGQDGSSALVMVNANPLCMVKWLHSALMF</sequence>
<evidence type="ECO:0000313" key="2">
    <source>
        <dbReference type="Proteomes" id="UP000188937"/>
    </source>
</evidence>
<name>A0A1U9KD41_ACEAC</name>
<proteinExistence type="predicted"/>
<evidence type="ECO:0000313" key="1">
    <source>
        <dbReference type="EMBL" id="AQS83668.1"/>
    </source>
</evidence>
<dbReference type="KEGG" id="aace:A0U92_01555"/>
<dbReference type="AlphaFoldDB" id="A0A1U9KD41"/>
<protein>
    <submittedName>
        <fullName evidence="1">Uncharacterized protein</fullName>
    </submittedName>
</protein>